<dbReference type="PANTHER" id="PTHR43649:SF12">
    <property type="entry name" value="DIACETYLCHITOBIOSE BINDING PROTEIN DASA"/>
    <property type="match status" value="1"/>
</dbReference>
<proteinExistence type="predicted"/>
<evidence type="ECO:0000256" key="2">
    <source>
        <dbReference type="SAM" id="SignalP"/>
    </source>
</evidence>
<feature type="region of interest" description="Disordered" evidence="1">
    <location>
        <begin position="36"/>
        <end position="60"/>
    </location>
</feature>
<dbReference type="InterPro" id="IPR050490">
    <property type="entry name" value="Bact_solute-bd_prot1"/>
</dbReference>
<dbReference type="PROSITE" id="PS51257">
    <property type="entry name" value="PROKAR_LIPOPROTEIN"/>
    <property type="match status" value="1"/>
</dbReference>
<dbReference type="InterPro" id="IPR006059">
    <property type="entry name" value="SBP"/>
</dbReference>
<organism evidence="3 4">
    <name type="scientific">Paenibacillus piri</name>
    <dbReference type="NCBI Taxonomy" id="2547395"/>
    <lineage>
        <taxon>Bacteria</taxon>
        <taxon>Bacillati</taxon>
        <taxon>Bacillota</taxon>
        <taxon>Bacilli</taxon>
        <taxon>Bacillales</taxon>
        <taxon>Paenibacillaceae</taxon>
        <taxon>Paenibacillus</taxon>
    </lineage>
</organism>
<evidence type="ECO:0000256" key="1">
    <source>
        <dbReference type="SAM" id="MobiDB-lite"/>
    </source>
</evidence>
<keyword evidence="2" id="KW-0732">Signal</keyword>
<dbReference type="Gene3D" id="3.40.190.10">
    <property type="entry name" value="Periplasmic binding protein-like II"/>
    <property type="match status" value="2"/>
</dbReference>
<feature type="chain" id="PRO_5020355243" evidence="2">
    <location>
        <begin position="37"/>
        <end position="461"/>
    </location>
</feature>
<dbReference type="EMBL" id="SMRT01000033">
    <property type="protein sequence ID" value="TDF90511.1"/>
    <property type="molecule type" value="Genomic_DNA"/>
</dbReference>
<dbReference type="PANTHER" id="PTHR43649">
    <property type="entry name" value="ARABINOSE-BINDING PROTEIN-RELATED"/>
    <property type="match status" value="1"/>
</dbReference>
<evidence type="ECO:0000313" key="3">
    <source>
        <dbReference type="EMBL" id="TDF90511.1"/>
    </source>
</evidence>
<dbReference type="OrthoDB" id="9798191at2"/>
<evidence type="ECO:0000313" key="4">
    <source>
        <dbReference type="Proteomes" id="UP000295636"/>
    </source>
</evidence>
<dbReference type="Pfam" id="PF13416">
    <property type="entry name" value="SBP_bac_8"/>
    <property type="match status" value="1"/>
</dbReference>
<comment type="caution">
    <text evidence="3">The sequence shown here is derived from an EMBL/GenBank/DDBJ whole genome shotgun (WGS) entry which is preliminary data.</text>
</comment>
<dbReference type="AlphaFoldDB" id="A0A4R5K7K8"/>
<gene>
    <name evidence="3" type="ORF">E1757_33935</name>
</gene>
<protein>
    <submittedName>
        <fullName evidence="3">Extracellular solute-binding protein</fullName>
    </submittedName>
</protein>
<name>A0A4R5K7K8_9BACL</name>
<feature type="signal peptide" evidence="2">
    <location>
        <begin position="1"/>
        <end position="36"/>
    </location>
</feature>
<reference evidence="3 4" key="1">
    <citation type="submission" date="2019-03" db="EMBL/GenBank/DDBJ databases">
        <title>This is whole genome sequence of Paenibacillus sp MS74 strain.</title>
        <authorList>
            <person name="Trinh H.N."/>
        </authorList>
    </citation>
    <scope>NUCLEOTIDE SEQUENCE [LARGE SCALE GENOMIC DNA]</scope>
    <source>
        <strain evidence="3 4">MS74</strain>
    </source>
</reference>
<sequence length="461" mass="50717">MSGRGRDQLRGNKIIGAGISGILALSLAACGSSAPAAGGGQTAAGGSPAPANEASKAEAPKKADPITLTFVVPNTTTTQPYVDIFKKYEEKTGNKVEIQALPSGEDYGRLLLTRFATKDYPDLFQMDPGTKQYVKFRADEELYDFTNEDFLNRMTDSIKQFQTLNGKVYGIPWGSSGGMGFYYNKDVFKKLSVEVPNNYKDLLAILDKAKAAGITPIYEGVKDAWPVQVFSLAGWSTFIDPVIGKEGVDKIERNELKLADIPQLKEVLQRQHELKTKGYFQNSLLAGTYDEQQNLFGNGSVAMVLQLEGMLPALAKKFGEDFVRTKVGFFPMPSDTDKGQATITPPNQFLVSKNGKKAKAAVELIKFMTTKEALDIWYKANPGVPVYKEATAQLYPAQEDVVKYTQAGKAQVNIKNRLTASMVDYDKILQNMFINGNIDEAIKQIDEKYRKDGANKKLPGF</sequence>
<dbReference type="Proteomes" id="UP000295636">
    <property type="component" value="Unassembled WGS sequence"/>
</dbReference>
<keyword evidence="4" id="KW-1185">Reference proteome</keyword>
<accession>A0A4R5K7K8</accession>
<dbReference type="SUPFAM" id="SSF53850">
    <property type="entry name" value="Periplasmic binding protein-like II"/>
    <property type="match status" value="1"/>
</dbReference>